<keyword evidence="3" id="KW-1185">Reference proteome</keyword>
<keyword evidence="1" id="KW-0812">Transmembrane</keyword>
<keyword evidence="1" id="KW-1133">Transmembrane helix</keyword>
<proteinExistence type="predicted"/>
<dbReference type="AlphaFoldDB" id="A0A1L9TMY1"/>
<evidence type="ECO:0000256" key="1">
    <source>
        <dbReference type="SAM" id="Phobius"/>
    </source>
</evidence>
<keyword evidence="1" id="KW-0472">Membrane</keyword>
<dbReference type="RefSeq" id="XP_040704583.1">
    <property type="nucleotide sequence ID" value="XM_040850860.1"/>
</dbReference>
<name>A0A1L9TMY1_9EURO</name>
<feature type="transmembrane region" description="Helical" evidence="1">
    <location>
        <begin position="67"/>
        <end position="95"/>
    </location>
</feature>
<dbReference type="EMBL" id="KV878584">
    <property type="protein sequence ID" value="OJJ60777.1"/>
    <property type="molecule type" value="Genomic_DNA"/>
</dbReference>
<organism evidence="2 3">
    <name type="scientific">Aspergillus sydowii CBS 593.65</name>
    <dbReference type="NCBI Taxonomy" id="1036612"/>
    <lineage>
        <taxon>Eukaryota</taxon>
        <taxon>Fungi</taxon>
        <taxon>Dikarya</taxon>
        <taxon>Ascomycota</taxon>
        <taxon>Pezizomycotina</taxon>
        <taxon>Eurotiomycetes</taxon>
        <taxon>Eurotiomycetidae</taxon>
        <taxon>Eurotiales</taxon>
        <taxon>Aspergillaceae</taxon>
        <taxon>Aspergillus</taxon>
        <taxon>Aspergillus subgen. Nidulantes</taxon>
    </lineage>
</organism>
<protein>
    <submittedName>
        <fullName evidence="2">Uncharacterized protein</fullName>
    </submittedName>
</protein>
<evidence type="ECO:0000313" key="2">
    <source>
        <dbReference type="EMBL" id="OJJ60777.1"/>
    </source>
</evidence>
<accession>A0A1L9TMY1</accession>
<reference evidence="3" key="1">
    <citation type="journal article" date="2017" name="Genome Biol.">
        <title>Comparative genomics reveals high biological diversity and specific adaptations in the industrially and medically important fungal genus Aspergillus.</title>
        <authorList>
            <person name="de Vries R.P."/>
            <person name="Riley R."/>
            <person name="Wiebenga A."/>
            <person name="Aguilar-Osorio G."/>
            <person name="Amillis S."/>
            <person name="Uchima C.A."/>
            <person name="Anderluh G."/>
            <person name="Asadollahi M."/>
            <person name="Askin M."/>
            <person name="Barry K."/>
            <person name="Battaglia E."/>
            <person name="Bayram O."/>
            <person name="Benocci T."/>
            <person name="Braus-Stromeyer S.A."/>
            <person name="Caldana C."/>
            <person name="Canovas D."/>
            <person name="Cerqueira G.C."/>
            <person name="Chen F."/>
            <person name="Chen W."/>
            <person name="Choi C."/>
            <person name="Clum A."/>
            <person name="Dos Santos R.A."/>
            <person name="Damasio A.R."/>
            <person name="Diallinas G."/>
            <person name="Emri T."/>
            <person name="Fekete E."/>
            <person name="Flipphi M."/>
            <person name="Freyberg S."/>
            <person name="Gallo A."/>
            <person name="Gournas C."/>
            <person name="Habgood R."/>
            <person name="Hainaut M."/>
            <person name="Harispe M.L."/>
            <person name="Henrissat B."/>
            <person name="Hilden K.S."/>
            <person name="Hope R."/>
            <person name="Hossain A."/>
            <person name="Karabika E."/>
            <person name="Karaffa L."/>
            <person name="Karanyi Z."/>
            <person name="Krasevec N."/>
            <person name="Kuo A."/>
            <person name="Kusch H."/>
            <person name="LaButti K."/>
            <person name="Lagendijk E.L."/>
            <person name="Lapidus A."/>
            <person name="Levasseur A."/>
            <person name="Lindquist E."/>
            <person name="Lipzen A."/>
            <person name="Logrieco A.F."/>
            <person name="MacCabe A."/>
            <person name="Maekelae M.R."/>
            <person name="Malavazi I."/>
            <person name="Melin P."/>
            <person name="Meyer V."/>
            <person name="Mielnichuk N."/>
            <person name="Miskei M."/>
            <person name="Molnar A.P."/>
            <person name="Mule G."/>
            <person name="Ngan C.Y."/>
            <person name="Orejas M."/>
            <person name="Orosz E."/>
            <person name="Ouedraogo J.P."/>
            <person name="Overkamp K.M."/>
            <person name="Park H.-S."/>
            <person name="Perrone G."/>
            <person name="Piumi F."/>
            <person name="Punt P.J."/>
            <person name="Ram A.F."/>
            <person name="Ramon A."/>
            <person name="Rauscher S."/>
            <person name="Record E."/>
            <person name="Riano-Pachon D.M."/>
            <person name="Robert V."/>
            <person name="Roehrig J."/>
            <person name="Ruller R."/>
            <person name="Salamov A."/>
            <person name="Salih N.S."/>
            <person name="Samson R.A."/>
            <person name="Sandor E."/>
            <person name="Sanguinetti M."/>
            <person name="Schuetze T."/>
            <person name="Sepcic K."/>
            <person name="Shelest E."/>
            <person name="Sherlock G."/>
            <person name="Sophianopoulou V."/>
            <person name="Squina F.M."/>
            <person name="Sun H."/>
            <person name="Susca A."/>
            <person name="Todd R.B."/>
            <person name="Tsang A."/>
            <person name="Unkles S.E."/>
            <person name="van de Wiele N."/>
            <person name="van Rossen-Uffink D."/>
            <person name="Oliveira J.V."/>
            <person name="Vesth T.C."/>
            <person name="Visser J."/>
            <person name="Yu J.-H."/>
            <person name="Zhou M."/>
            <person name="Andersen M.R."/>
            <person name="Archer D.B."/>
            <person name="Baker S.E."/>
            <person name="Benoit I."/>
            <person name="Brakhage A.A."/>
            <person name="Braus G.H."/>
            <person name="Fischer R."/>
            <person name="Frisvad J.C."/>
            <person name="Goldman G.H."/>
            <person name="Houbraken J."/>
            <person name="Oakley B."/>
            <person name="Pocsi I."/>
            <person name="Scazzocchio C."/>
            <person name="Seiboth B."/>
            <person name="vanKuyk P.A."/>
            <person name="Wortman J."/>
            <person name="Dyer P.S."/>
            <person name="Grigoriev I.V."/>
        </authorList>
    </citation>
    <scope>NUCLEOTIDE SEQUENCE [LARGE SCALE GENOMIC DNA]</scope>
    <source>
        <strain evidence="3">CBS 593.65</strain>
    </source>
</reference>
<evidence type="ECO:0000313" key="3">
    <source>
        <dbReference type="Proteomes" id="UP000184356"/>
    </source>
</evidence>
<gene>
    <name evidence="2" type="ORF">ASPSYDRAFT_765087</name>
</gene>
<dbReference type="Proteomes" id="UP000184356">
    <property type="component" value="Unassembled WGS sequence"/>
</dbReference>
<sequence>MTATTPYTSLSGNCGMMVSLIRRCRRTKRRDADALLCDTSGRKASSTVPPSQLSSPPISHFILARRLLFSLFLSRALALFNFFSALASGALFLTWQSQPAPTCFSYASRSNSVASLVRPTVPDHSVKLCFASGTRSSCHQAQEHILDSYRAWFK</sequence>
<dbReference type="GeneID" id="63766933"/>
<dbReference type="VEuPathDB" id="FungiDB:ASPSYDRAFT_765087"/>